<comment type="caution">
    <text evidence="2">The sequence shown here is derived from an EMBL/GenBank/DDBJ whole genome shotgun (WGS) entry which is preliminary data.</text>
</comment>
<sequence>MSTSDSNDTDRLEQYIHDKKGHLHSCESMIALANWLYTNEYFETNDRNVPTSDLKETPGNRLEYGVDTVLDHLEEINVVDEVSRVGGQFILHERTGQAFFDPDNREMLPLLDEEISRFLEDLHQQESQALESEDIGKDEPQSVADGGESEDADQDDTNGTEADNGVDSADVPTTFRAVAAASLDVKIPLEDALTDPTDHIERIVRFDDVVTAIIESDDVSRGRAYEPMGWRNAANKWVLTMTAKARKENESLS</sequence>
<dbReference type="AlphaFoldDB" id="M0EQV5"/>
<organism evidence="2 3">
    <name type="scientific">Halorubrum coriense DSM 10284</name>
    <dbReference type="NCBI Taxonomy" id="1227466"/>
    <lineage>
        <taxon>Archaea</taxon>
        <taxon>Methanobacteriati</taxon>
        <taxon>Methanobacteriota</taxon>
        <taxon>Stenosarchaea group</taxon>
        <taxon>Halobacteria</taxon>
        <taxon>Halobacteriales</taxon>
        <taxon>Haloferacaceae</taxon>
        <taxon>Halorubrum</taxon>
    </lineage>
</organism>
<evidence type="ECO:0000313" key="2">
    <source>
        <dbReference type="EMBL" id="ELZ48819.1"/>
    </source>
</evidence>
<dbReference type="RefSeq" id="WP_006112573.1">
    <property type="nucleotide sequence ID" value="NZ_AOJL01000026.1"/>
</dbReference>
<gene>
    <name evidence="2" type="ORF">C464_05395</name>
</gene>
<keyword evidence="3" id="KW-1185">Reference proteome</keyword>
<dbReference type="PATRIC" id="fig|1227466.3.peg.1091"/>
<reference evidence="2 3" key="1">
    <citation type="journal article" date="2014" name="PLoS Genet.">
        <title>Phylogenetically driven sequencing of extremely halophilic archaea reveals strategies for static and dynamic osmo-response.</title>
        <authorList>
            <person name="Becker E.A."/>
            <person name="Seitzer P.M."/>
            <person name="Tritt A."/>
            <person name="Larsen D."/>
            <person name="Krusor M."/>
            <person name="Yao A.I."/>
            <person name="Wu D."/>
            <person name="Madern D."/>
            <person name="Eisen J.A."/>
            <person name="Darling A.E."/>
            <person name="Facciotti M.T."/>
        </authorList>
    </citation>
    <scope>NUCLEOTIDE SEQUENCE [LARGE SCALE GENOMIC DNA]</scope>
    <source>
        <strain evidence="2 3">DSM 10284</strain>
    </source>
</reference>
<accession>M0EQV5</accession>
<name>M0EQV5_9EURY</name>
<proteinExistence type="predicted"/>
<dbReference type="OrthoDB" id="351377at2157"/>
<evidence type="ECO:0000256" key="1">
    <source>
        <dbReference type="SAM" id="MobiDB-lite"/>
    </source>
</evidence>
<dbReference type="Proteomes" id="UP000011509">
    <property type="component" value="Unassembled WGS sequence"/>
</dbReference>
<evidence type="ECO:0000313" key="3">
    <source>
        <dbReference type="Proteomes" id="UP000011509"/>
    </source>
</evidence>
<feature type="region of interest" description="Disordered" evidence="1">
    <location>
        <begin position="126"/>
        <end position="170"/>
    </location>
</feature>
<feature type="compositionally biased region" description="Acidic residues" evidence="1">
    <location>
        <begin position="147"/>
        <end position="158"/>
    </location>
</feature>
<dbReference type="EMBL" id="AOJL01000026">
    <property type="protein sequence ID" value="ELZ48819.1"/>
    <property type="molecule type" value="Genomic_DNA"/>
</dbReference>
<protein>
    <submittedName>
        <fullName evidence="2">Uncharacterized protein</fullName>
    </submittedName>
</protein>